<dbReference type="AlphaFoldDB" id="A0A839SGZ7"/>
<dbReference type="RefSeq" id="WP_096355553.1">
    <property type="nucleotide sequence ID" value="NZ_AP017313.1"/>
</dbReference>
<dbReference type="EMBL" id="JACHWX010000011">
    <property type="protein sequence ID" value="MBB3057106.1"/>
    <property type="molecule type" value="Genomic_DNA"/>
</dbReference>
<dbReference type="Gene3D" id="3.40.50.2000">
    <property type="entry name" value="Glycogen Phosphorylase B"/>
    <property type="match status" value="1"/>
</dbReference>
<proteinExistence type="predicted"/>
<dbReference type="SUPFAM" id="SSF53756">
    <property type="entry name" value="UDP-Glycosyltransferase/glycogen phosphorylase"/>
    <property type="match status" value="1"/>
</dbReference>
<dbReference type="GO" id="GO:0016740">
    <property type="term" value="F:transferase activity"/>
    <property type="evidence" value="ECO:0007669"/>
    <property type="project" value="UniProtKB-KW"/>
</dbReference>
<dbReference type="OrthoDB" id="1406894at2"/>
<dbReference type="Proteomes" id="UP000539265">
    <property type="component" value="Unassembled WGS sequence"/>
</dbReference>
<comment type="caution">
    <text evidence="1">The sequence shown here is derived from an EMBL/GenBank/DDBJ whole genome shotgun (WGS) entry which is preliminary data.</text>
</comment>
<protein>
    <submittedName>
        <fullName evidence="1">Glycosyltransferase involved in cell wall biosynthesis</fullName>
    </submittedName>
</protein>
<reference evidence="1" key="1">
    <citation type="submission" date="2020-08" db="EMBL/GenBank/DDBJ databases">
        <title>Genomic Encyclopedia of Type Strains, Phase III (KMG-III): the genomes of soil and plant-associated and newly described type strains.</title>
        <authorList>
            <person name="Whitman W."/>
        </authorList>
    </citation>
    <scope>NUCLEOTIDE SEQUENCE [LARGE SCALE GENOMIC DNA]</scope>
    <source>
        <strain evidence="1">CECT 8628</strain>
    </source>
</reference>
<sequence length="406" mass="45495">MAPEKKIVLISSGQPSLNPRLVKEADALTDAGYAVTVLYAYWNDWGTLHDEQLFAKKKWSAIRLGGDPEQKRFLWFLSRLIHRLSRFMVKKTGAYKTFGDFAISRSSYFLKEAAKNYNGDLYIAHNLGALPAAAHAAAWNNKPFGFDAEDFHRQEIDDDLNSFHYKICTYLEDKYLPGASYITASSPMIADQYAALYKRTVTAILNVFPLTAGISIVKNEKKPLKLFWFSQTIGPGRGLELVVQAIGQSGVKCELHLLGKPVEGYKQSLSQLAHDAGIANYNLYFYEPVKASQIFSIASQFDIGLASETGSCLNRDISLTNKIFTYIQCGLAVAASNTRAQNSLLEQYSQTGKVYKNASDLSAILAQYHKNRELLYQTKTAAWQAGQTELNWETESRKFLKVIENV</sequence>
<evidence type="ECO:0000313" key="2">
    <source>
        <dbReference type="Proteomes" id="UP000539265"/>
    </source>
</evidence>
<organism evidence="1 2">
    <name type="scientific">Mucilaginibacter gotjawali</name>
    <dbReference type="NCBI Taxonomy" id="1550579"/>
    <lineage>
        <taxon>Bacteria</taxon>
        <taxon>Pseudomonadati</taxon>
        <taxon>Bacteroidota</taxon>
        <taxon>Sphingobacteriia</taxon>
        <taxon>Sphingobacteriales</taxon>
        <taxon>Sphingobacteriaceae</taxon>
        <taxon>Mucilaginibacter</taxon>
    </lineage>
</organism>
<accession>A0A839SGZ7</accession>
<gene>
    <name evidence="1" type="ORF">FHS11_003534</name>
</gene>
<evidence type="ECO:0000313" key="1">
    <source>
        <dbReference type="EMBL" id="MBB3057106.1"/>
    </source>
</evidence>
<name>A0A839SGZ7_9SPHI</name>
<keyword evidence="2" id="KW-1185">Reference proteome</keyword>